<reference evidence="2" key="2">
    <citation type="submission" date="2017-12" db="EMBL/GenBank/DDBJ databases">
        <title>Genome sequence of the Bar-tailed Godwit (Limosa lapponica baueri).</title>
        <authorList>
            <person name="Lima N.C.B."/>
            <person name="Parody-Merino A.M."/>
            <person name="Battley P.F."/>
            <person name="Fidler A.E."/>
            <person name="Prosdocimi F."/>
        </authorList>
    </citation>
    <scope>NUCLEOTIDE SEQUENCE [LARGE SCALE GENOMIC DNA]</scope>
</reference>
<keyword evidence="2" id="KW-1185">Reference proteome</keyword>
<protein>
    <submittedName>
        <fullName evidence="1">Atp-dependent rna helicase tdrd9</fullName>
    </submittedName>
</protein>
<keyword evidence="1" id="KW-0547">Nucleotide-binding</keyword>
<accession>A0A2I0TCJ7</accession>
<organism evidence="1 2">
    <name type="scientific">Limosa lapponica baueri</name>
    <dbReference type="NCBI Taxonomy" id="1758121"/>
    <lineage>
        <taxon>Eukaryota</taxon>
        <taxon>Metazoa</taxon>
        <taxon>Chordata</taxon>
        <taxon>Craniata</taxon>
        <taxon>Vertebrata</taxon>
        <taxon>Euteleostomi</taxon>
        <taxon>Archelosauria</taxon>
        <taxon>Archosauria</taxon>
        <taxon>Dinosauria</taxon>
        <taxon>Saurischia</taxon>
        <taxon>Theropoda</taxon>
        <taxon>Coelurosauria</taxon>
        <taxon>Aves</taxon>
        <taxon>Neognathae</taxon>
        <taxon>Neoaves</taxon>
        <taxon>Charadriiformes</taxon>
        <taxon>Scolopacidae</taxon>
        <taxon>Limosa</taxon>
    </lineage>
</organism>
<dbReference type="GO" id="GO:0004386">
    <property type="term" value="F:helicase activity"/>
    <property type="evidence" value="ECO:0007669"/>
    <property type="project" value="UniProtKB-KW"/>
</dbReference>
<proteinExistence type="predicted"/>
<name>A0A2I0TCJ7_LIMLA</name>
<dbReference type="AlphaFoldDB" id="A0A2I0TCJ7"/>
<reference evidence="2" key="1">
    <citation type="submission" date="2017-11" db="EMBL/GenBank/DDBJ databases">
        <authorList>
            <person name="Lima N.C."/>
            <person name="Parody-Merino A.M."/>
            <person name="Battley P.F."/>
            <person name="Fidler A.E."/>
            <person name="Prosdocimi F."/>
        </authorList>
    </citation>
    <scope>NUCLEOTIDE SEQUENCE [LARGE SCALE GENOMIC DNA]</scope>
</reference>
<gene>
    <name evidence="1" type="ORF">llap_18199</name>
</gene>
<dbReference type="Proteomes" id="UP000233556">
    <property type="component" value="Unassembled WGS sequence"/>
</dbReference>
<dbReference type="EMBL" id="KZ512697">
    <property type="protein sequence ID" value="PKU31496.1"/>
    <property type="molecule type" value="Genomic_DNA"/>
</dbReference>
<evidence type="ECO:0000313" key="1">
    <source>
        <dbReference type="EMBL" id="PKU31496.1"/>
    </source>
</evidence>
<dbReference type="OrthoDB" id="416454at2759"/>
<keyword evidence="1" id="KW-0067">ATP-binding</keyword>
<keyword evidence="1" id="KW-0347">Helicase</keyword>
<evidence type="ECO:0000313" key="2">
    <source>
        <dbReference type="Proteomes" id="UP000233556"/>
    </source>
</evidence>
<keyword evidence="1" id="KW-0378">Hydrolase</keyword>
<sequence length="128" mass="14350">MLGPCDILKESSAVKSVLLIHDSQVSQVMTMVRVNGVGPSALSANWWTTPSYGALDMPEGWDVTQKDLDKLEKWAHVSMRFNKAKCRALHLGRGNTWYQYRLGDEGIESSPAKKDFRILVDEKLDVGK</sequence>